<evidence type="ECO:0000256" key="5">
    <source>
        <dbReference type="ARBA" id="ARBA00022771"/>
    </source>
</evidence>
<reference evidence="10 11" key="1">
    <citation type="submission" date="2020-06" db="EMBL/GenBank/DDBJ databases">
        <authorList>
            <person name="Li R."/>
            <person name="Bekaert M."/>
        </authorList>
    </citation>
    <scope>NUCLEOTIDE SEQUENCE [LARGE SCALE GENOMIC DNA]</scope>
    <source>
        <strain evidence="11">wild</strain>
    </source>
</reference>
<protein>
    <submittedName>
        <fullName evidence="10">RNF216</fullName>
        <ecNumber evidence="10">2.3.2.31</ecNumber>
    </submittedName>
</protein>
<keyword evidence="5" id="KW-0863">Zinc-finger</keyword>
<dbReference type="PROSITE" id="PS51873">
    <property type="entry name" value="TRIAD"/>
    <property type="match status" value="1"/>
</dbReference>
<evidence type="ECO:0000256" key="1">
    <source>
        <dbReference type="ARBA" id="ARBA00004906"/>
    </source>
</evidence>
<keyword evidence="7" id="KW-0862">Zinc</keyword>
<dbReference type="EC" id="2.3.2.31" evidence="10"/>
<name>A0A6J8AL13_MYTCO</name>
<dbReference type="InterPro" id="IPR051628">
    <property type="entry name" value="LUBAC_E3_Ligases"/>
</dbReference>
<evidence type="ECO:0000256" key="4">
    <source>
        <dbReference type="ARBA" id="ARBA00022737"/>
    </source>
</evidence>
<comment type="pathway">
    <text evidence="1">Protein modification; protein ubiquitination.</text>
</comment>
<dbReference type="CDD" id="cd20339">
    <property type="entry name" value="BRcat_RBR_RNF216"/>
    <property type="match status" value="1"/>
</dbReference>
<dbReference type="Pfam" id="PF26191">
    <property type="entry name" value="RING-HC_RBR_RNF216"/>
    <property type="match status" value="1"/>
</dbReference>
<dbReference type="AlphaFoldDB" id="A0A6J8AL13"/>
<evidence type="ECO:0000256" key="6">
    <source>
        <dbReference type="ARBA" id="ARBA00022786"/>
    </source>
</evidence>
<evidence type="ECO:0000256" key="8">
    <source>
        <dbReference type="SAM" id="MobiDB-lite"/>
    </source>
</evidence>
<keyword evidence="10" id="KW-0012">Acyltransferase</keyword>
<feature type="domain" description="RING-type" evidence="9">
    <location>
        <begin position="1086"/>
        <end position="1208"/>
    </location>
</feature>
<evidence type="ECO:0000259" key="9">
    <source>
        <dbReference type="PROSITE" id="PS51873"/>
    </source>
</evidence>
<organism evidence="10 11">
    <name type="scientific">Mytilus coruscus</name>
    <name type="common">Sea mussel</name>
    <dbReference type="NCBI Taxonomy" id="42192"/>
    <lineage>
        <taxon>Eukaryota</taxon>
        <taxon>Metazoa</taxon>
        <taxon>Spiralia</taxon>
        <taxon>Lophotrochozoa</taxon>
        <taxon>Mollusca</taxon>
        <taxon>Bivalvia</taxon>
        <taxon>Autobranchia</taxon>
        <taxon>Pteriomorphia</taxon>
        <taxon>Mytilida</taxon>
        <taxon>Mytiloidea</taxon>
        <taxon>Mytilidae</taxon>
        <taxon>Mytilinae</taxon>
        <taxon>Mytilus</taxon>
    </lineage>
</organism>
<dbReference type="InterPro" id="IPR058758">
    <property type="entry name" value="UBA_RNF216"/>
</dbReference>
<accession>A0A6J8AL13</accession>
<feature type="compositionally biased region" description="Low complexity" evidence="8">
    <location>
        <begin position="370"/>
        <end position="382"/>
    </location>
</feature>
<sequence length="1208" mass="134020">MSSRMADIEKSVLEMLVPIFPNLTQEILRASVQHPSNHGEPLTSETLLQRCIDDLLELRTFTEKTLVASPYRQPTSIDSDDSTDSERDTSKEDKTMNDIRPTKSNIISPSNISLSDATITGHNNDNDVQITGHTPSKDCLIVSEKPGRKHVKKDKPILKDGKFKASCTGVKDVSSAEKSTLTLETKVDSFKSTSDDMYREIEFSSDSNSSDLIHQIFDQSDSEDDLPMLNSPIKNSPLKPSQFNGKLEKVMSSPDFSNWRDKANKSSFPSSVVASDKTIIQGRNDLLVRSNTVPNILTTTPSSVTGTKNSILTNPSVSPKRGVTATVNVSHASDMNVNITVNVSAQTTDRNNTTQNHNVKSYAGNNNITQKQQVKSQSVSQKPSTNIPQAGPSYQVETIGQDILLPGQCAGQMIQQLPLGNLPLLMTSANVPIPMPNQKLAVSYPDPSNPLNMRIGNQSTITADSSNISMNRPQLSSNVSTNVSHTVVSRSNKGLLPNPLFNALYNPTAGVHRPQTSVHQMTNMNRPPFNPLFNPTAGVQRPQSSVHEMTNMNGPPFNPLFNPTAGVQRPQSSVHEMTNMNRPPFNPLFNPTAGVQRPQSSVHQMTNINRPQLNPMFNPTAGVQRPQSAVHQMTNMNRPPFNPLLMGVQRPSSTITGPQTAGYEHHTSKPGIALKQQVPNEATVTSTTQNIPGQTTANLKRRAGSQFPNMTNPTRPVAGQVPTIDIPIRPAVGQNPSTANPNRPDPSQVPDGSFLIRPANASASVSQNRPSVATSGPNTVPNRPHQVPSVNNIRQPNLVPGQTNNGHQFIVPVLADHNSVPSNNKPTNKSVTVNRDEFHDPAIVQNQNPPVVIPDEEPTPEMKRKEAKKKLRQEMTNMFPDIDPTYVDQLYDRLQDHNWQMIINNACMLILENSQYPKKSENKPQPQVPKTLPKIDYYKEYSSHVTGSYRNQCEMLLQSEFKWISLKDIRNIMKCFNGHYAPSHKVMTTIMKNRAQEFTKIKESNPLLHPYSQAKAEIKVDGVYGERTINMQFLKCGRPLRSEVPVCPELVQEKEFIRIKTEEETKEQDHIMAVSVNEHEYEESGQLIECGCCYGEVAFEMMIQCYEGHLFCQECLERYAKESVFGHGKADLLCMTDGCDASYPMSQLQKALSSNILSKYEDRVQEENINLADLADLVRCPSCDFAALMDPEDKVFKCHNHTCLKVSL</sequence>
<feature type="compositionally biased region" description="Polar residues" evidence="8">
    <location>
        <begin position="348"/>
        <end position="369"/>
    </location>
</feature>
<dbReference type="Proteomes" id="UP000507470">
    <property type="component" value="Unassembled WGS sequence"/>
</dbReference>
<keyword evidence="2 10" id="KW-0808">Transferase</keyword>
<dbReference type="SUPFAM" id="SSF57850">
    <property type="entry name" value="RING/U-box"/>
    <property type="match status" value="1"/>
</dbReference>
<dbReference type="CDD" id="cd16630">
    <property type="entry name" value="RING-HC_RBR_RNF216"/>
    <property type="match status" value="1"/>
</dbReference>
<dbReference type="Pfam" id="PF26112">
    <property type="entry name" value="UBA_RNF216"/>
    <property type="match status" value="1"/>
</dbReference>
<dbReference type="PANTHER" id="PTHR22770:SF47">
    <property type="entry name" value="E3 UBIQUITIN-PROTEIN LIGASE RNF216"/>
    <property type="match status" value="1"/>
</dbReference>
<dbReference type="InterPro" id="IPR013083">
    <property type="entry name" value="Znf_RING/FYVE/PHD"/>
</dbReference>
<dbReference type="InterPro" id="IPR047544">
    <property type="entry name" value="RING-HC_RBR_RNF216"/>
</dbReference>
<evidence type="ECO:0000256" key="3">
    <source>
        <dbReference type="ARBA" id="ARBA00022723"/>
    </source>
</evidence>
<feature type="region of interest" description="Disordered" evidence="8">
    <location>
        <begin position="71"/>
        <end position="110"/>
    </location>
</feature>
<keyword evidence="6" id="KW-0833">Ubl conjugation pathway</keyword>
<dbReference type="InterPro" id="IPR047545">
    <property type="entry name" value="BRcat_RBR_RNF216"/>
</dbReference>
<evidence type="ECO:0000256" key="7">
    <source>
        <dbReference type="ARBA" id="ARBA00022833"/>
    </source>
</evidence>
<feature type="region of interest" description="Disordered" evidence="8">
    <location>
        <begin position="348"/>
        <end position="392"/>
    </location>
</feature>
<dbReference type="OrthoDB" id="10009520at2759"/>
<dbReference type="InterPro" id="IPR044066">
    <property type="entry name" value="TRIAD_supradom"/>
</dbReference>
<dbReference type="GO" id="GO:0008270">
    <property type="term" value="F:zinc ion binding"/>
    <property type="evidence" value="ECO:0007669"/>
    <property type="project" value="UniProtKB-KW"/>
</dbReference>
<dbReference type="Gene3D" id="3.30.40.10">
    <property type="entry name" value="Zinc/RING finger domain, C3HC4 (zinc finger)"/>
    <property type="match status" value="1"/>
</dbReference>
<feature type="region of interest" description="Disordered" evidence="8">
    <location>
        <begin position="727"/>
        <end position="788"/>
    </location>
</feature>
<proteinExistence type="predicted"/>
<feature type="compositionally biased region" description="Polar residues" evidence="8">
    <location>
        <begin position="761"/>
        <end position="781"/>
    </location>
</feature>
<keyword evidence="3" id="KW-0479">Metal-binding</keyword>
<keyword evidence="4" id="KW-0677">Repeat</keyword>
<evidence type="ECO:0000313" key="10">
    <source>
        <dbReference type="EMBL" id="CAC5369959.1"/>
    </source>
</evidence>
<gene>
    <name evidence="10" type="ORF">MCOR_8969</name>
</gene>
<dbReference type="PANTHER" id="PTHR22770">
    <property type="entry name" value="UBIQUITIN CONJUGATING ENZYME 7 INTERACTING PROTEIN-RELATED"/>
    <property type="match status" value="1"/>
</dbReference>
<evidence type="ECO:0000313" key="11">
    <source>
        <dbReference type="Proteomes" id="UP000507470"/>
    </source>
</evidence>
<dbReference type="EMBL" id="CACVKT020001634">
    <property type="protein sequence ID" value="CAC5369959.1"/>
    <property type="molecule type" value="Genomic_DNA"/>
</dbReference>
<feature type="compositionally biased region" description="Basic and acidic residues" evidence="8">
    <location>
        <begin position="84"/>
        <end position="101"/>
    </location>
</feature>
<keyword evidence="11" id="KW-1185">Reference proteome</keyword>
<evidence type="ECO:0000256" key="2">
    <source>
        <dbReference type="ARBA" id="ARBA00022679"/>
    </source>
</evidence>
<dbReference type="GO" id="GO:0061630">
    <property type="term" value="F:ubiquitin protein ligase activity"/>
    <property type="evidence" value="ECO:0007669"/>
    <property type="project" value="UniProtKB-EC"/>
</dbReference>